<name>A0A4Y2NA33_ARAVE</name>
<dbReference type="GO" id="GO:0071897">
    <property type="term" value="P:DNA biosynthetic process"/>
    <property type="evidence" value="ECO:0007669"/>
    <property type="project" value="UniProtKB-ARBA"/>
</dbReference>
<organism evidence="2 3">
    <name type="scientific">Araneus ventricosus</name>
    <name type="common">Orbweaver spider</name>
    <name type="synonym">Epeira ventricosa</name>
    <dbReference type="NCBI Taxonomy" id="182803"/>
    <lineage>
        <taxon>Eukaryota</taxon>
        <taxon>Metazoa</taxon>
        <taxon>Ecdysozoa</taxon>
        <taxon>Arthropoda</taxon>
        <taxon>Chelicerata</taxon>
        <taxon>Arachnida</taxon>
        <taxon>Araneae</taxon>
        <taxon>Araneomorphae</taxon>
        <taxon>Entelegynae</taxon>
        <taxon>Araneoidea</taxon>
        <taxon>Araneidae</taxon>
        <taxon>Araneus</taxon>
    </lineage>
</organism>
<dbReference type="PANTHER" id="PTHR33332">
    <property type="entry name" value="REVERSE TRANSCRIPTASE DOMAIN-CONTAINING PROTEIN"/>
    <property type="match status" value="1"/>
</dbReference>
<comment type="caution">
    <text evidence="2">The sequence shown here is derived from an EMBL/GenBank/DDBJ whole genome shotgun (WGS) entry which is preliminary data.</text>
</comment>
<evidence type="ECO:0000259" key="1">
    <source>
        <dbReference type="PROSITE" id="PS50878"/>
    </source>
</evidence>
<dbReference type="EMBL" id="BGPR01008580">
    <property type="protein sequence ID" value="GBN34696.1"/>
    <property type="molecule type" value="Genomic_DNA"/>
</dbReference>
<dbReference type="OrthoDB" id="6623216at2759"/>
<dbReference type="AlphaFoldDB" id="A0A4Y2NA33"/>
<dbReference type="InterPro" id="IPR043502">
    <property type="entry name" value="DNA/RNA_pol_sf"/>
</dbReference>
<gene>
    <name evidence="2" type="ORF">AVEN_64768_1</name>
</gene>
<accession>A0A4Y2NA33</accession>
<sequence>MFHKAIWHMFWEFSPTEQSIDFDWSRDSQPVVHVPLGLRGEPVRGWHREYTDELPPDKEGKSCEIAINNIVTRLKENREIQLSALVSLDTNSAFDSLDWSVLFRTLDSYGIAKCFRNFIFHYLVDRKVIFDDGLTRIERVCTMGCPQGSVISLCLWNIYINPILKLNSEKFLIQAFADDLALVSTGRTRRELETNTNEILEKIMENLLLLDKCRSTSARQSLLDRNKT</sequence>
<evidence type="ECO:0000313" key="3">
    <source>
        <dbReference type="Proteomes" id="UP000499080"/>
    </source>
</evidence>
<dbReference type="PROSITE" id="PS50878">
    <property type="entry name" value="RT_POL"/>
    <property type="match status" value="1"/>
</dbReference>
<proteinExistence type="predicted"/>
<dbReference type="SUPFAM" id="SSF56672">
    <property type="entry name" value="DNA/RNA polymerases"/>
    <property type="match status" value="1"/>
</dbReference>
<dbReference type="InterPro" id="IPR000477">
    <property type="entry name" value="RT_dom"/>
</dbReference>
<keyword evidence="3" id="KW-1185">Reference proteome</keyword>
<dbReference type="Pfam" id="PF00078">
    <property type="entry name" value="RVT_1"/>
    <property type="match status" value="1"/>
</dbReference>
<reference evidence="2 3" key="1">
    <citation type="journal article" date="2019" name="Sci. Rep.">
        <title>Orb-weaving spider Araneus ventricosus genome elucidates the spidroin gene catalogue.</title>
        <authorList>
            <person name="Kono N."/>
            <person name="Nakamura H."/>
            <person name="Ohtoshi R."/>
            <person name="Moran D.A.P."/>
            <person name="Shinohara A."/>
            <person name="Yoshida Y."/>
            <person name="Fujiwara M."/>
            <person name="Mori M."/>
            <person name="Tomita M."/>
            <person name="Arakawa K."/>
        </authorList>
    </citation>
    <scope>NUCLEOTIDE SEQUENCE [LARGE SCALE GENOMIC DNA]</scope>
</reference>
<dbReference type="Proteomes" id="UP000499080">
    <property type="component" value="Unassembled WGS sequence"/>
</dbReference>
<protein>
    <recommendedName>
        <fullName evidence="1">Reverse transcriptase domain-containing protein</fullName>
    </recommendedName>
</protein>
<evidence type="ECO:0000313" key="2">
    <source>
        <dbReference type="EMBL" id="GBN34696.1"/>
    </source>
</evidence>
<feature type="domain" description="Reverse transcriptase" evidence="1">
    <location>
        <begin position="1"/>
        <end position="228"/>
    </location>
</feature>